<dbReference type="AlphaFoldDB" id="A0A183IM06"/>
<feature type="compositionally biased region" description="Polar residues" evidence="6">
    <location>
        <begin position="1"/>
        <end position="11"/>
    </location>
</feature>
<dbReference type="SUPFAM" id="SSF54928">
    <property type="entry name" value="RNA-binding domain, RBD"/>
    <property type="match status" value="1"/>
</dbReference>
<keyword evidence="3" id="KW-0677">Repeat</keyword>
<keyword evidence="9" id="KW-1185">Reference proteome</keyword>
<sequence>MPTNGNATGSDANDENEIHDLNFEPFQQPSDPEHSTSKEAGLNALISRTQYPLIQQNGQRRYGPPPDWEGAPPPKGCEVFIGKLPRDAAEDELVPVFEKVGKIYEMRLMMDFCGGNRGYAFVMYTNQKDAKRACQELNGYEIRTGRFIGVLKSVDNCRLYISGIPRERTKEELKVEISRLTDGVVDVILYPSASDKNKNRGFAFIEYNSHRSAAMARRKLIPGKTMLYGNEVTVDWAEPERDVDEETMAHVGVVTSIHPLP</sequence>
<dbReference type="Pfam" id="PF00076">
    <property type="entry name" value="RRM_1"/>
    <property type="match status" value="2"/>
</dbReference>
<evidence type="ECO:0000313" key="8">
    <source>
        <dbReference type="EMBL" id="VDP05079.1"/>
    </source>
</evidence>
<dbReference type="EMBL" id="UZAM01008462">
    <property type="protein sequence ID" value="VDP05079.1"/>
    <property type="molecule type" value="Genomic_DNA"/>
</dbReference>
<keyword evidence="2" id="KW-0963">Cytoplasm</keyword>
<name>A0A183IM06_9BILA</name>
<feature type="domain" description="RRM" evidence="7">
    <location>
        <begin position="77"/>
        <end position="155"/>
    </location>
</feature>
<dbReference type="OrthoDB" id="3800936at2759"/>
<proteinExistence type="predicted"/>
<evidence type="ECO:0000256" key="5">
    <source>
        <dbReference type="PROSITE-ProRule" id="PRU00176"/>
    </source>
</evidence>
<dbReference type="FunFam" id="3.30.70.330:FF:000022">
    <property type="entry name" value="APOBEC1 complementation factor isoform X1"/>
    <property type="match status" value="1"/>
</dbReference>
<dbReference type="WBParaSite" id="SBAD_0000484801-mRNA-1">
    <property type="protein sequence ID" value="SBAD_0000484801-mRNA-1"/>
    <property type="gene ID" value="SBAD_0000484801"/>
</dbReference>
<dbReference type="PROSITE" id="PS50102">
    <property type="entry name" value="RRM"/>
    <property type="match status" value="2"/>
</dbReference>
<dbReference type="SMART" id="SM00360">
    <property type="entry name" value="RRM"/>
    <property type="match status" value="2"/>
</dbReference>
<evidence type="ECO:0000313" key="9">
    <source>
        <dbReference type="Proteomes" id="UP000270296"/>
    </source>
</evidence>
<gene>
    <name evidence="8" type="ORF">SBAD_LOCUS4652</name>
</gene>
<dbReference type="InterPro" id="IPR035979">
    <property type="entry name" value="RBD_domain_sf"/>
</dbReference>
<accession>A0A183IM06</accession>
<comment type="subcellular location">
    <subcellularLocation>
        <location evidence="1">Cytoplasm</location>
    </subcellularLocation>
</comment>
<evidence type="ECO:0000256" key="3">
    <source>
        <dbReference type="ARBA" id="ARBA00022737"/>
    </source>
</evidence>
<dbReference type="InterPro" id="IPR006535">
    <property type="entry name" value="HnRNP_R/Q_splicing_fac"/>
</dbReference>
<feature type="region of interest" description="Disordered" evidence="6">
    <location>
        <begin position="1"/>
        <end position="42"/>
    </location>
</feature>
<protein>
    <submittedName>
        <fullName evidence="10">APOBEC1 complementation factor</fullName>
    </submittedName>
</protein>
<dbReference type="GO" id="GO:0005737">
    <property type="term" value="C:cytoplasm"/>
    <property type="evidence" value="ECO:0007669"/>
    <property type="project" value="UniProtKB-SubCell"/>
</dbReference>
<reference evidence="10" key="1">
    <citation type="submission" date="2016-06" db="UniProtKB">
        <authorList>
            <consortium name="WormBaseParasite"/>
        </authorList>
    </citation>
    <scope>IDENTIFICATION</scope>
</reference>
<dbReference type="GO" id="GO:0003723">
    <property type="term" value="F:RNA binding"/>
    <property type="evidence" value="ECO:0007669"/>
    <property type="project" value="UniProtKB-UniRule"/>
</dbReference>
<dbReference type="Gene3D" id="3.30.70.330">
    <property type="match status" value="2"/>
</dbReference>
<dbReference type="NCBIfam" id="TIGR01648">
    <property type="entry name" value="hnRNP-R-Q"/>
    <property type="match status" value="1"/>
</dbReference>
<feature type="domain" description="RRM" evidence="7">
    <location>
        <begin position="157"/>
        <end position="239"/>
    </location>
</feature>
<evidence type="ECO:0000256" key="6">
    <source>
        <dbReference type="SAM" id="MobiDB-lite"/>
    </source>
</evidence>
<dbReference type="CDD" id="cd12250">
    <property type="entry name" value="RRM2_hnRNPR_like"/>
    <property type="match status" value="1"/>
</dbReference>
<dbReference type="CDD" id="cd12249">
    <property type="entry name" value="RRM1_hnRNPR_like"/>
    <property type="match status" value="1"/>
</dbReference>
<dbReference type="InterPro" id="IPR012677">
    <property type="entry name" value="Nucleotide-bd_a/b_plait_sf"/>
</dbReference>
<dbReference type="Proteomes" id="UP000270296">
    <property type="component" value="Unassembled WGS sequence"/>
</dbReference>
<dbReference type="PANTHER" id="PTHR21245">
    <property type="entry name" value="HETEROGENEOUS NUCLEAR RIBONUCLEOPROTEIN"/>
    <property type="match status" value="1"/>
</dbReference>
<reference evidence="8 9" key="2">
    <citation type="submission" date="2018-11" db="EMBL/GenBank/DDBJ databases">
        <authorList>
            <consortium name="Pathogen Informatics"/>
        </authorList>
    </citation>
    <scope>NUCLEOTIDE SEQUENCE [LARGE SCALE GENOMIC DNA]</scope>
</reference>
<evidence type="ECO:0000256" key="2">
    <source>
        <dbReference type="ARBA" id="ARBA00022490"/>
    </source>
</evidence>
<dbReference type="InterPro" id="IPR000504">
    <property type="entry name" value="RRM_dom"/>
</dbReference>
<organism evidence="10">
    <name type="scientific">Soboliphyme baturini</name>
    <dbReference type="NCBI Taxonomy" id="241478"/>
    <lineage>
        <taxon>Eukaryota</taxon>
        <taxon>Metazoa</taxon>
        <taxon>Ecdysozoa</taxon>
        <taxon>Nematoda</taxon>
        <taxon>Enoplea</taxon>
        <taxon>Dorylaimia</taxon>
        <taxon>Dioctophymatida</taxon>
        <taxon>Dioctophymatoidea</taxon>
        <taxon>Soboliphymatidae</taxon>
        <taxon>Soboliphyme</taxon>
    </lineage>
</organism>
<evidence type="ECO:0000256" key="1">
    <source>
        <dbReference type="ARBA" id="ARBA00004496"/>
    </source>
</evidence>
<dbReference type="FunFam" id="3.30.70.330:FF:000026">
    <property type="entry name" value="APOBEC1 complementation factor isoform X1"/>
    <property type="match status" value="1"/>
</dbReference>
<keyword evidence="4 5" id="KW-0694">RNA-binding</keyword>
<evidence type="ECO:0000256" key="4">
    <source>
        <dbReference type="ARBA" id="ARBA00022884"/>
    </source>
</evidence>
<evidence type="ECO:0000313" key="10">
    <source>
        <dbReference type="WBParaSite" id="SBAD_0000484801-mRNA-1"/>
    </source>
</evidence>
<evidence type="ECO:0000259" key="7">
    <source>
        <dbReference type="PROSITE" id="PS50102"/>
    </source>
</evidence>